<evidence type="ECO:0000259" key="11">
    <source>
        <dbReference type="Pfam" id="PF00925"/>
    </source>
</evidence>
<comment type="cofactor">
    <cofactor evidence="1">
        <name>Zn(2+)</name>
        <dbReference type="ChEBI" id="CHEBI:29105"/>
    </cofactor>
</comment>
<evidence type="ECO:0000256" key="2">
    <source>
        <dbReference type="ARBA" id="ARBA00004853"/>
    </source>
</evidence>
<comment type="catalytic activity">
    <reaction evidence="10">
        <text>GTP + 4 H2O = 2,5-diamino-6-hydroxy-4-(5-phosphoribosylamino)-pyrimidine + formate + 2 phosphate + 3 H(+)</text>
        <dbReference type="Rhea" id="RHEA:23704"/>
        <dbReference type="ChEBI" id="CHEBI:15377"/>
        <dbReference type="ChEBI" id="CHEBI:15378"/>
        <dbReference type="ChEBI" id="CHEBI:15740"/>
        <dbReference type="ChEBI" id="CHEBI:37565"/>
        <dbReference type="ChEBI" id="CHEBI:43474"/>
        <dbReference type="ChEBI" id="CHEBI:58614"/>
        <dbReference type="EC" id="3.5.4.25"/>
    </reaction>
</comment>
<feature type="domain" description="GTP cyclohydrolase II" evidence="11">
    <location>
        <begin position="36"/>
        <end position="180"/>
    </location>
</feature>
<keyword evidence="6" id="KW-0547">Nucleotide-binding</keyword>
<evidence type="ECO:0000256" key="5">
    <source>
        <dbReference type="ARBA" id="ARBA00022723"/>
    </source>
</evidence>
<evidence type="ECO:0000256" key="9">
    <source>
        <dbReference type="ARBA" id="ARBA00023134"/>
    </source>
</evidence>
<dbReference type="AlphaFoldDB" id="A0A3N2RHN5"/>
<keyword evidence="8" id="KW-0862">Zinc</keyword>
<proteinExistence type="predicted"/>
<dbReference type="InterPro" id="IPR000926">
    <property type="entry name" value="RibA"/>
</dbReference>
<dbReference type="Pfam" id="PF00925">
    <property type="entry name" value="GTP_cyclohydro2"/>
    <property type="match status" value="1"/>
</dbReference>
<dbReference type="RefSeq" id="WP_123647424.1">
    <property type="nucleotide sequence ID" value="NZ_RCTY01000024.1"/>
</dbReference>
<name>A0A3N2RHN5_LYSEN</name>
<protein>
    <recommendedName>
        <fullName evidence="3">GTP cyclohydrolase II</fullName>
        <ecNumber evidence="3">3.5.4.25</ecNumber>
    </recommendedName>
</protein>
<gene>
    <name evidence="12" type="primary">ribA</name>
    <name evidence="12" type="ORF">D9T17_10815</name>
</gene>
<evidence type="ECO:0000256" key="8">
    <source>
        <dbReference type="ARBA" id="ARBA00022833"/>
    </source>
</evidence>
<evidence type="ECO:0000313" key="12">
    <source>
        <dbReference type="EMBL" id="ROU07003.1"/>
    </source>
</evidence>
<reference evidence="12 13" key="1">
    <citation type="submission" date="2018-10" db="EMBL/GenBank/DDBJ databases">
        <title>The genome of Lysobacter enzymogenes OH11.</title>
        <authorList>
            <person name="Liu F."/>
            <person name="Zhao Y."/>
            <person name="Qian G."/>
            <person name="Chen Y."/>
            <person name="Xu H."/>
        </authorList>
    </citation>
    <scope>NUCLEOTIDE SEQUENCE [LARGE SCALE GENOMIC DNA]</scope>
    <source>
        <strain evidence="12 13">OH11</strain>
    </source>
</reference>
<evidence type="ECO:0000256" key="4">
    <source>
        <dbReference type="ARBA" id="ARBA00022619"/>
    </source>
</evidence>
<dbReference type="EC" id="3.5.4.25" evidence="3"/>
<dbReference type="GO" id="GO:0005829">
    <property type="term" value="C:cytosol"/>
    <property type="evidence" value="ECO:0007669"/>
    <property type="project" value="TreeGrafter"/>
</dbReference>
<dbReference type="GO" id="GO:0046872">
    <property type="term" value="F:metal ion binding"/>
    <property type="evidence" value="ECO:0007669"/>
    <property type="project" value="UniProtKB-KW"/>
</dbReference>
<dbReference type="PANTHER" id="PTHR21327:SF18">
    <property type="entry name" value="3,4-DIHYDROXY-2-BUTANONE 4-PHOSPHATE SYNTHASE"/>
    <property type="match status" value="1"/>
</dbReference>
<dbReference type="InterPro" id="IPR036144">
    <property type="entry name" value="RibA-like_sf"/>
</dbReference>
<dbReference type="NCBIfam" id="NF001591">
    <property type="entry name" value="PRK00393.1"/>
    <property type="match status" value="1"/>
</dbReference>
<evidence type="ECO:0000313" key="13">
    <source>
        <dbReference type="Proteomes" id="UP000275910"/>
    </source>
</evidence>
<evidence type="ECO:0000256" key="6">
    <source>
        <dbReference type="ARBA" id="ARBA00022741"/>
    </source>
</evidence>
<keyword evidence="4" id="KW-0686">Riboflavin biosynthesis</keyword>
<comment type="caution">
    <text evidence="12">The sequence shown here is derived from an EMBL/GenBank/DDBJ whole genome shotgun (WGS) entry which is preliminary data.</text>
</comment>
<keyword evidence="9" id="KW-0342">GTP-binding</keyword>
<dbReference type="GO" id="GO:0005525">
    <property type="term" value="F:GTP binding"/>
    <property type="evidence" value="ECO:0007669"/>
    <property type="project" value="UniProtKB-KW"/>
</dbReference>
<organism evidence="12 13">
    <name type="scientific">Lysobacter enzymogenes</name>
    <dbReference type="NCBI Taxonomy" id="69"/>
    <lineage>
        <taxon>Bacteria</taxon>
        <taxon>Pseudomonadati</taxon>
        <taxon>Pseudomonadota</taxon>
        <taxon>Gammaproteobacteria</taxon>
        <taxon>Lysobacterales</taxon>
        <taxon>Lysobacteraceae</taxon>
        <taxon>Lysobacter</taxon>
    </lineage>
</organism>
<dbReference type="Proteomes" id="UP000275910">
    <property type="component" value="Unassembled WGS sequence"/>
</dbReference>
<dbReference type="UniPathway" id="UPA00275"/>
<keyword evidence="5" id="KW-0479">Metal-binding</keyword>
<comment type="pathway">
    <text evidence="2">Cofactor biosynthesis; riboflavin biosynthesis; 5-amino-6-(D-ribitylamino)uracil from GTP: step 1/4.</text>
</comment>
<dbReference type="SUPFAM" id="SSF142695">
    <property type="entry name" value="RibA-like"/>
    <property type="match status" value="1"/>
</dbReference>
<dbReference type="CDD" id="cd00641">
    <property type="entry name" value="GTP_cyclohydro2"/>
    <property type="match status" value="1"/>
</dbReference>
<dbReference type="Gene3D" id="3.40.50.10990">
    <property type="entry name" value="GTP cyclohydrolase II"/>
    <property type="match status" value="1"/>
</dbReference>
<dbReference type="InterPro" id="IPR032677">
    <property type="entry name" value="GTP_cyclohydro_II"/>
</dbReference>
<dbReference type="GO" id="GO:0003935">
    <property type="term" value="F:GTP cyclohydrolase II activity"/>
    <property type="evidence" value="ECO:0007669"/>
    <property type="project" value="UniProtKB-EC"/>
</dbReference>
<evidence type="ECO:0000256" key="3">
    <source>
        <dbReference type="ARBA" id="ARBA00012762"/>
    </source>
</evidence>
<sequence length="215" mass="23245">MTESERCDADLPAARVRASVRLPLSLADGSEAVALAHSFHGLIDGGEHLALAFAPARDTPMVRVHSECMTGDALGSLRCDCGPQLRESLRRLRLTGGYLLYLRQEGRGLGLYRKLDAYRLQEHGHDTFAANRALGRGADERDYAVAAQMLRALGVGRIELLSNNPDKRAQLERFGIAIAAMRTTGVHASHHNVNYLRAKAAQAGHAIALGSDSPD</sequence>
<evidence type="ECO:0000256" key="7">
    <source>
        <dbReference type="ARBA" id="ARBA00022801"/>
    </source>
</evidence>
<accession>A0A3N2RHN5</accession>
<dbReference type="GO" id="GO:0009231">
    <property type="term" value="P:riboflavin biosynthetic process"/>
    <property type="evidence" value="ECO:0007669"/>
    <property type="project" value="UniProtKB-UniPathway"/>
</dbReference>
<dbReference type="PANTHER" id="PTHR21327">
    <property type="entry name" value="GTP CYCLOHYDROLASE II-RELATED"/>
    <property type="match status" value="1"/>
</dbReference>
<evidence type="ECO:0000256" key="1">
    <source>
        <dbReference type="ARBA" id="ARBA00001947"/>
    </source>
</evidence>
<dbReference type="EMBL" id="RCTY01000024">
    <property type="protein sequence ID" value="ROU07003.1"/>
    <property type="molecule type" value="Genomic_DNA"/>
</dbReference>
<evidence type="ECO:0000256" key="10">
    <source>
        <dbReference type="ARBA" id="ARBA00049295"/>
    </source>
</evidence>
<keyword evidence="7 12" id="KW-0378">Hydrolase</keyword>